<dbReference type="PANTHER" id="PTHR30435">
    <property type="entry name" value="FLAGELLAR PROTEIN"/>
    <property type="match status" value="1"/>
</dbReference>
<dbReference type="Pfam" id="PF22692">
    <property type="entry name" value="LlgE_F_G_D1"/>
    <property type="match status" value="1"/>
</dbReference>
<dbReference type="Pfam" id="PF00460">
    <property type="entry name" value="Flg_bb_rod"/>
    <property type="match status" value="1"/>
</dbReference>
<dbReference type="EMBL" id="VUJV01000005">
    <property type="protein sequence ID" value="KAA1417699.1"/>
    <property type="molecule type" value="Genomic_DNA"/>
</dbReference>
<dbReference type="InterPro" id="IPR053967">
    <property type="entry name" value="LlgE_F_G-like_D1"/>
</dbReference>
<dbReference type="Proteomes" id="UP000325003">
    <property type="component" value="Unassembled WGS sequence"/>
</dbReference>
<dbReference type="InterPro" id="IPR037925">
    <property type="entry name" value="FlgE/F/G-like"/>
</dbReference>
<comment type="similarity">
    <text evidence="2 4">Belongs to the flagella basal body rod proteins family.</text>
</comment>
<sequence length="284" mass="29485">MLRSLFAGISGLRNHQTMLDVTGNNIANANTVGFKSSNTVFSDTLSQMLTAASGANAERGGTNSVQIGLGVQLAAVATNFGQGAAQTTGRGTDLMISGDGFFVLRDGAQSVYTRAGSFTFDEAGDLVAPNGLRVQGYALDANGDPTGGLIDISLDTANLNPPLPPGVELTSFSIGADGKIRGVFSDDVQRDICQIAVADFDNPMGLDKVGDTMFRESANSGAAQLGVPGEGQRGELMAGALEMSNVDLSAEFTNLILAQRGFQANARVITTSDQVLDELVNIKR</sequence>
<keyword evidence="8" id="KW-0966">Cell projection</keyword>
<dbReference type="AlphaFoldDB" id="A0A5B1LD74"/>
<dbReference type="GO" id="GO:0005829">
    <property type="term" value="C:cytosol"/>
    <property type="evidence" value="ECO:0007669"/>
    <property type="project" value="TreeGrafter"/>
</dbReference>
<dbReference type="InterPro" id="IPR010930">
    <property type="entry name" value="Flg_bb/hook_C_dom"/>
</dbReference>
<dbReference type="InterPro" id="IPR020013">
    <property type="entry name" value="Flagellar_FlgE/F/G"/>
</dbReference>
<name>A0A5B1LD74_9ACTN</name>
<keyword evidence="3 4" id="KW-0975">Bacterial flagellum</keyword>
<gene>
    <name evidence="8" type="ORF">F0U44_15500</name>
</gene>
<feature type="domain" description="Flagellar basal-body/hook protein C-terminal" evidence="6">
    <location>
        <begin position="238"/>
        <end position="281"/>
    </location>
</feature>
<evidence type="ECO:0000256" key="3">
    <source>
        <dbReference type="ARBA" id="ARBA00023143"/>
    </source>
</evidence>
<keyword evidence="8" id="KW-0282">Flagellum</keyword>
<dbReference type="InterPro" id="IPR001444">
    <property type="entry name" value="Flag_bb_rod_N"/>
</dbReference>
<comment type="caution">
    <text evidence="8">The sequence shown here is derived from an EMBL/GenBank/DDBJ whole genome shotgun (WGS) entry which is preliminary data.</text>
</comment>
<feature type="domain" description="Flagellar basal body rod protein N-terminal" evidence="5">
    <location>
        <begin position="8"/>
        <end position="35"/>
    </location>
</feature>
<dbReference type="GO" id="GO:0009424">
    <property type="term" value="C:bacterial-type flagellum hook"/>
    <property type="evidence" value="ECO:0007669"/>
    <property type="project" value="TreeGrafter"/>
</dbReference>
<evidence type="ECO:0000256" key="2">
    <source>
        <dbReference type="ARBA" id="ARBA00009677"/>
    </source>
</evidence>
<protein>
    <recommendedName>
        <fullName evidence="4">Flagellar hook protein FlgE</fullName>
    </recommendedName>
</protein>
<feature type="domain" description="Flagellar hook protein FlgE/F/G-like D1" evidence="7">
    <location>
        <begin position="95"/>
        <end position="180"/>
    </location>
</feature>
<evidence type="ECO:0000259" key="5">
    <source>
        <dbReference type="Pfam" id="PF00460"/>
    </source>
</evidence>
<keyword evidence="8" id="KW-0969">Cilium</keyword>
<dbReference type="RefSeq" id="WP_149729269.1">
    <property type="nucleotide sequence ID" value="NZ_VUJV01000005.1"/>
</dbReference>
<accession>A0A5B1LD74</accession>
<dbReference type="SUPFAM" id="SSF117143">
    <property type="entry name" value="Flagellar hook protein flgE"/>
    <property type="match status" value="1"/>
</dbReference>
<evidence type="ECO:0000313" key="9">
    <source>
        <dbReference type="Proteomes" id="UP000325003"/>
    </source>
</evidence>
<keyword evidence="9" id="KW-1185">Reference proteome</keyword>
<evidence type="ECO:0000259" key="6">
    <source>
        <dbReference type="Pfam" id="PF06429"/>
    </source>
</evidence>
<dbReference type="PANTHER" id="PTHR30435:SF1">
    <property type="entry name" value="FLAGELLAR HOOK PROTEIN FLGE"/>
    <property type="match status" value="1"/>
</dbReference>
<organism evidence="8 9">
    <name type="scientific">Nocardioides humilatus</name>
    <dbReference type="NCBI Taxonomy" id="2607660"/>
    <lineage>
        <taxon>Bacteria</taxon>
        <taxon>Bacillati</taxon>
        <taxon>Actinomycetota</taxon>
        <taxon>Actinomycetes</taxon>
        <taxon>Propionibacteriales</taxon>
        <taxon>Nocardioidaceae</taxon>
        <taxon>Nocardioides</taxon>
    </lineage>
</organism>
<evidence type="ECO:0000259" key="7">
    <source>
        <dbReference type="Pfam" id="PF22692"/>
    </source>
</evidence>
<proteinExistence type="inferred from homology"/>
<dbReference type="GO" id="GO:0009425">
    <property type="term" value="C:bacterial-type flagellum basal body"/>
    <property type="evidence" value="ECO:0007669"/>
    <property type="project" value="UniProtKB-SubCell"/>
</dbReference>
<dbReference type="GO" id="GO:0071978">
    <property type="term" value="P:bacterial-type flagellum-dependent swarming motility"/>
    <property type="evidence" value="ECO:0007669"/>
    <property type="project" value="TreeGrafter"/>
</dbReference>
<reference evidence="8 9" key="2">
    <citation type="submission" date="2019-09" db="EMBL/GenBank/DDBJ databases">
        <authorList>
            <person name="Jin C."/>
        </authorList>
    </citation>
    <scope>NUCLEOTIDE SEQUENCE [LARGE SCALE GENOMIC DNA]</scope>
    <source>
        <strain evidence="8 9">BN130099</strain>
    </source>
</reference>
<dbReference type="NCBIfam" id="TIGR03506">
    <property type="entry name" value="FlgEFG_subfam"/>
    <property type="match status" value="2"/>
</dbReference>
<evidence type="ECO:0000313" key="8">
    <source>
        <dbReference type="EMBL" id="KAA1417699.1"/>
    </source>
</evidence>
<comment type="subcellular location">
    <subcellularLocation>
        <location evidence="1 4">Bacterial flagellum basal body</location>
    </subcellularLocation>
</comment>
<reference evidence="8 9" key="1">
    <citation type="submission" date="2019-09" db="EMBL/GenBank/DDBJ databases">
        <title>Nocardioides panacisoli sp. nov., isolated from the soil of a ginseng field.</title>
        <authorList>
            <person name="Cho C."/>
        </authorList>
    </citation>
    <scope>NUCLEOTIDE SEQUENCE [LARGE SCALE GENOMIC DNA]</scope>
    <source>
        <strain evidence="8 9">BN130099</strain>
    </source>
</reference>
<evidence type="ECO:0000256" key="1">
    <source>
        <dbReference type="ARBA" id="ARBA00004117"/>
    </source>
</evidence>
<dbReference type="Pfam" id="PF06429">
    <property type="entry name" value="Flg_bbr_C"/>
    <property type="match status" value="1"/>
</dbReference>
<evidence type="ECO:0000256" key="4">
    <source>
        <dbReference type="RuleBase" id="RU362116"/>
    </source>
</evidence>
<comment type="function">
    <text evidence="4">A flexible structure which links the flagellar filament to the drive apparatus in the basal body.</text>
</comment>